<reference evidence="2" key="2">
    <citation type="submission" date="2022-10" db="EMBL/GenBank/DDBJ databases">
        <authorList>
            <consortium name="ENA_rothamsted_submissions"/>
            <consortium name="culmorum"/>
            <person name="King R."/>
        </authorList>
    </citation>
    <scope>NUCLEOTIDE SEQUENCE</scope>
</reference>
<organism evidence="2 3">
    <name type="scientific">Chironomus riparius</name>
    <dbReference type="NCBI Taxonomy" id="315576"/>
    <lineage>
        <taxon>Eukaryota</taxon>
        <taxon>Metazoa</taxon>
        <taxon>Ecdysozoa</taxon>
        <taxon>Arthropoda</taxon>
        <taxon>Hexapoda</taxon>
        <taxon>Insecta</taxon>
        <taxon>Pterygota</taxon>
        <taxon>Neoptera</taxon>
        <taxon>Endopterygota</taxon>
        <taxon>Diptera</taxon>
        <taxon>Nematocera</taxon>
        <taxon>Chironomoidea</taxon>
        <taxon>Chironomidae</taxon>
        <taxon>Chironominae</taxon>
        <taxon>Chironomus</taxon>
    </lineage>
</organism>
<keyword evidence="1" id="KW-1133">Transmembrane helix</keyword>
<name>A0A9N9S377_9DIPT</name>
<evidence type="ECO:0000313" key="3">
    <source>
        <dbReference type="Proteomes" id="UP001153620"/>
    </source>
</evidence>
<keyword evidence="1" id="KW-0812">Transmembrane</keyword>
<feature type="transmembrane region" description="Helical" evidence="1">
    <location>
        <begin position="513"/>
        <end position="532"/>
    </location>
</feature>
<keyword evidence="1" id="KW-0472">Membrane</keyword>
<evidence type="ECO:0000256" key="1">
    <source>
        <dbReference type="SAM" id="Phobius"/>
    </source>
</evidence>
<accession>A0A9N9S377</accession>
<gene>
    <name evidence="2" type="ORF">CHIRRI_LOCUS13285</name>
</gene>
<dbReference type="AlphaFoldDB" id="A0A9N9S377"/>
<dbReference type="EMBL" id="OU895880">
    <property type="protein sequence ID" value="CAG9810472.1"/>
    <property type="molecule type" value="Genomic_DNA"/>
</dbReference>
<reference evidence="2" key="1">
    <citation type="submission" date="2022-01" db="EMBL/GenBank/DDBJ databases">
        <authorList>
            <person name="King R."/>
        </authorList>
    </citation>
    <scope>NUCLEOTIDE SEQUENCE</scope>
</reference>
<keyword evidence="3" id="KW-1185">Reference proteome</keyword>
<sequence length="565" mass="65964">MTFEWNFKLAVVFLEQELLVPSVTDNLAMSTAITEITEKFFIEKSIRFGILVYGGTTYHLSDVISGFLDRMNKNKYPVYLKHSWGRHLSIDCPLIVFMRNKMSLESFINAAKLNNELHSDMKILIYLDEDIRILPSHQKFILDSTNLLDHCYYILNELNHVVFLTMEYFNQHSCNRPEPGIIDVYHKRSMRWEAQLLDYDIYQNFFGCELVLVENFGPYFNYKNKNQDIIDCLVNNHPFCAHIMYYISQDEQPQGLAVDLFEMTSKSANLTPIFKLRLPTDIEKFYNIKEQYPVIQLTIGSLYKDIGYPTPFIMESNYIIAATPSDFYTNYEKLWLPFDDQTWSLVELFEFMTTDMRKPPPSTIEDLIERNYKILTCDQGDLDELVEILHGKDVWKNVQIFNDCSQIFTIYCSTFDNSSAKLAFFIDNGQYSTYASMCHGTAIELRNFKSDTSLITLFTTHRSIIHKHLSATLDKVIPAGIPQYLFDYYKSLLFKKFDRIEDKSPKVLAVDDLGFGFVLWLCACGISVVGFLLELMTLRMRMSIHNFVGVFGILEVLKWYLRIRA</sequence>
<proteinExistence type="predicted"/>
<dbReference type="OrthoDB" id="7739311at2759"/>
<dbReference type="Proteomes" id="UP001153620">
    <property type="component" value="Chromosome 4"/>
</dbReference>
<evidence type="ECO:0000313" key="2">
    <source>
        <dbReference type="EMBL" id="CAG9810472.1"/>
    </source>
</evidence>
<protein>
    <submittedName>
        <fullName evidence="2">Uncharacterized protein</fullName>
    </submittedName>
</protein>